<sequence>MPTSNDSNIDPSAQFDRLLFGPVRALAGLSLVYSELLLQSQVDAARACSEISIRHLRGALEIRSRDDLRAFLDGHVDLANSVRAQAVDEAENLQRLHELYAEQLRKLTDVSVTQWRQAIERVA</sequence>
<keyword evidence="3" id="KW-1185">Reference proteome</keyword>
<dbReference type="Proteomes" id="UP001205843">
    <property type="component" value="Unassembled WGS sequence"/>
</dbReference>
<evidence type="ECO:0000313" key="2">
    <source>
        <dbReference type="EMBL" id="MCP1674649.1"/>
    </source>
</evidence>
<proteinExistence type="predicted"/>
<keyword evidence="1" id="KW-0175">Coiled coil</keyword>
<evidence type="ECO:0000256" key="1">
    <source>
        <dbReference type="SAM" id="Coils"/>
    </source>
</evidence>
<dbReference type="EMBL" id="JALJXV010000004">
    <property type="protein sequence ID" value="MCP1674649.1"/>
    <property type="molecule type" value="Genomic_DNA"/>
</dbReference>
<organism evidence="2 3">
    <name type="scientific">Natronocella acetinitrilica</name>
    <dbReference type="NCBI Taxonomy" id="414046"/>
    <lineage>
        <taxon>Bacteria</taxon>
        <taxon>Pseudomonadati</taxon>
        <taxon>Pseudomonadota</taxon>
        <taxon>Gammaproteobacteria</taxon>
        <taxon>Chromatiales</taxon>
        <taxon>Ectothiorhodospiraceae</taxon>
        <taxon>Natronocella</taxon>
    </lineage>
</organism>
<reference evidence="2" key="1">
    <citation type="submission" date="2022-03" db="EMBL/GenBank/DDBJ databases">
        <title>Genomic Encyclopedia of Type Strains, Phase III (KMG-III): the genomes of soil and plant-associated and newly described type strains.</title>
        <authorList>
            <person name="Whitman W."/>
        </authorList>
    </citation>
    <scope>NUCLEOTIDE SEQUENCE</scope>
    <source>
        <strain evidence="2">ANL 6-2</strain>
    </source>
</reference>
<protein>
    <submittedName>
        <fullName evidence="2">GAF domain-containing protein</fullName>
    </submittedName>
</protein>
<accession>A0AAE3G2W8</accession>
<evidence type="ECO:0000313" key="3">
    <source>
        <dbReference type="Proteomes" id="UP001205843"/>
    </source>
</evidence>
<comment type="caution">
    <text evidence="2">The sequence shown here is derived from an EMBL/GenBank/DDBJ whole genome shotgun (WGS) entry which is preliminary data.</text>
</comment>
<feature type="coiled-coil region" evidence="1">
    <location>
        <begin position="83"/>
        <end position="110"/>
    </location>
</feature>
<name>A0AAE3G2W8_9GAMM</name>
<dbReference type="RefSeq" id="WP_253476824.1">
    <property type="nucleotide sequence ID" value="NZ_JALJXV010000004.1"/>
</dbReference>
<gene>
    <name evidence="2" type="ORF">J2T57_001787</name>
</gene>
<dbReference type="AlphaFoldDB" id="A0AAE3G2W8"/>